<comment type="caution">
    <text evidence="2">The sequence shown here is derived from an EMBL/GenBank/DDBJ whole genome shotgun (WGS) entry which is preliminary data.</text>
</comment>
<dbReference type="EMBL" id="VUOB01000002">
    <property type="protein sequence ID" value="KAA2266438.1"/>
    <property type="molecule type" value="Genomic_DNA"/>
</dbReference>
<accession>A0A5B2XR64</accession>
<evidence type="ECO:0000313" key="2">
    <source>
        <dbReference type="EMBL" id="KAA2266438.1"/>
    </source>
</evidence>
<dbReference type="OrthoDB" id="3695884at2"/>
<evidence type="ECO:0000313" key="3">
    <source>
        <dbReference type="Proteomes" id="UP000323454"/>
    </source>
</evidence>
<dbReference type="AlphaFoldDB" id="A0A5B2XR64"/>
<reference evidence="2 3" key="1">
    <citation type="submission" date="2019-09" db="EMBL/GenBank/DDBJ databases">
        <title>Goodfellowia gen. nov., a new genus of the Pseudonocardineae related to Actinoalloteichus, containing Goodfellowia coeruleoviolacea gen. nov., comb. nov. gen. nov., comb. nov.</title>
        <authorList>
            <person name="Labeda D."/>
        </authorList>
    </citation>
    <scope>NUCLEOTIDE SEQUENCE [LARGE SCALE GENOMIC DNA]</scope>
    <source>
        <strain evidence="2 3">AN110305</strain>
    </source>
</reference>
<feature type="domain" description="STAS" evidence="1">
    <location>
        <begin position="24"/>
        <end position="134"/>
    </location>
</feature>
<dbReference type="PROSITE" id="PS50801">
    <property type="entry name" value="STAS"/>
    <property type="match status" value="1"/>
</dbReference>
<reference evidence="2 3" key="2">
    <citation type="submission" date="2019-09" db="EMBL/GenBank/DDBJ databases">
        <authorList>
            <person name="Jin C."/>
        </authorList>
    </citation>
    <scope>NUCLEOTIDE SEQUENCE [LARGE SCALE GENOMIC DNA]</scope>
    <source>
        <strain evidence="2 3">AN110305</strain>
    </source>
</reference>
<name>A0A5B2XR64_9PSEU</name>
<dbReference type="Proteomes" id="UP000323454">
    <property type="component" value="Unassembled WGS sequence"/>
</dbReference>
<dbReference type="InterPro" id="IPR036513">
    <property type="entry name" value="STAS_dom_sf"/>
</dbReference>
<organism evidence="2 3">
    <name type="scientific">Solihabitans fulvus</name>
    <dbReference type="NCBI Taxonomy" id="1892852"/>
    <lineage>
        <taxon>Bacteria</taxon>
        <taxon>Bacillati</taxon>
        <taxon>Actinomycetota</taxon>
        <taxon>Actinomycetes</taxon>
        <taxon>Pseudonocardiales</taxon>
        <taxon>Pseudonocardiaceae</taxon>
        <taxon>Solihabitans</taxon>
    </lineage>
</organism>
<dbReference type="RefSeq" id="WP_149847544.1">
    <property type="nucleotide sequence ID" value="NZ_VUOB01000002.1"/>
</dbReference>
<dbReference type="Pfam" id="PF13466">
    <property type="entry name" value="STAS_2"/>
    <property type="match status" value="1"/>
</dbReference>
<dbReference type="InterPro" id="IPR002645">
    <property type="entry name" value="STAS_dom"/>
</dbReference>
<proteinExistence type="predicted"/>
<dbReference type="SUPFAM" id="SSF52091">
    <property type="entry name" value="SpoIIaa-like"/>
    <property type="match status" value="1"/>
</dbReference>
<dbReference type="CDD" id="cd07043">
    <property type="entry name" value="STAS_anti-anti-sigma_factors"/>
    <property type="match status" value="1"/>
</dbReference>
<protein>
    <submittedName>
        <fullName evidence="2">STAS domain-containing protein</fullName>
    </submittedName>
</protein>
<sequence>MAEQTPEWGATLERTTDGAGGRLMTTRAFEGERGVIVRVAGEISGQSRDELAGLLVAAVERWPLLVVDLTGVNYLGVAGLGAIVFADRHARERGHGVRVVASSAATMALLSRVPRSLGLAVFRSMIDALTVSVR</sequence>
<dbReference type="InterPro" id="IPR058548">
    <property type="entry name" value="MlaB-like_STAS"/>
</dbReference>
<evidence type="ECO:0000259" key="1">
    <source>
        <dbReference type="PROSITE" id="PS50801"/>
    </source>
</evidence>
<gene>
    <name evidence="2" type="ORF">F0L68_01425</name>
</gene>
<dbReference type="Gene3D" id="3.30.750.24">
    <property type="entry name" value="STAS domain"/>
    <property type="match status" value="1"/>
</dbReference>
<keyword evidence="3" id="KW-1185">Reference proteome</keyword>